<dbReference type="GO" id="GO:0000287">
    <property type="term" value="F:magnesium ion binding"/>
    <property type="evidence" value="ECO:0007669"/>
    <property type="project" value="InterPro"/>
</dbReference>
<keyword evidence="2 3" id="KW-0786">Thiamine pyrophosphate</keyword>
<dbReference type="Gene3D" id="3.40.50.1220">
    <property type="entry name" value="TPP-binding domain"/>
    <property type="match status" value="1"/>
</dbReference>
<evidence type="ECO:0000259" key="6">
    <source>
        <dbReference type="Pfam" id="PF02776"/>
    </source>
</evidence>
<dbReference type="Proteomes" id="UP001204548">
    <property type="component" value="Unassembled WGS sequence"/>
</dbReference>
<protein>
    <submittedName>
        <fullName evidence="7">Pyruvate dehydrogenase (Cytochrome)</fullName>
        <ecNumber evidence="7">1.2.5.1</ecNumber>
    </submittedName>
    <submittedName>
        <fullName evidence="8">Thiamine pyrophosphate-binding protein</fullName>
    </submittedName>
</protein>
<dbReference type="Gene3D" id="3.40.50.970">
    <property type="match status" value="2"/>
</dbReference>
<dbReference type="GeneID" id="69591583"/>
<dbReference type="InterPro" id="IPR047212">
    <property type="entry name" value="TPP_POXB-like"/>
</dbReference>
<dbReference type="InterPro" id="IPR029035">
    <property type="entry name" value="DHS-like_NAD/FAD-binding_dom"/>
</dbReference>
<evidence type="ECO:0000313" key="8">
    <source>
        <dbReference type="EMBL" id="MCS2794663.1"/>
    </source>
</evidence>
<dbReference type="PANTHER" id="PTHR42981">
    <property type="entry name" value="PYRUVATE DEHYDROGENASE [UBIQUINONE]"/>
    <property type="match status" value="1"/>
</dbReference>
<evidence type="ECO:0000313" key="9">
    <source>
        <dbReference type="Proteomes" id="UP000095606"/>
    </source>
</evidence>
<name>A0A174SGD5_9BACE</name>
<dbReference type="GO" id="GO:0052737">
    <property type="term" value="F:pyruvate dehydrogenase (quinone) activity"/>
    <property type="evidence" value="ECO:0007669"/>
    <property type="project" value="UniProtKB-EC"/>
</dbReference>
<feature type="domain" description="Thiamine pyrophosphate enzyme TPP-binding" evidence="5">
    <location>
        <begin position="381"/>
        <end position="527"/>
    </location>
</feature>
<reference evidence="8" key="2">
    <citation type="submission" date="2022-08" db="EMBL/GenBank/DDBJ databases">
        <title>Genome Sequencing of Bacteroides fragilis Group Isolates with Nanopore Technology.</title>
        <authorList>
            <person name="Tisza M.J."/>
            <person name="Smith D."/>
            <person name="Dekker J.P."/>
        </authorList>
    </citation>
    <scope>NUCLEOTIDE SEQUENCE</scope>
    <source>
        <strain evidence="8">BFG-351</strain>
    </source>
</reference>
<dbReference type="GO" id="GO:0019752">
    <property type="term" value="P:carboxylic acid metabolic process"/>
    <property type="evidence" value="ECO:0007669"/>
    <property type="project" value="UniProtKB-ARBA"/>
</dbReference>
<dbReference type="CDD" id="cd02014">
    <property type="entry name" value="TPP_POX"/>
    <property type="match status" value="1"/>
</dbReference>
<evidence type="ECO:0000256" key="1">
    <source>
        <dbReference type="ARBA" id="ARBA00007812"/>
    </source>
</evidence>
<proteinExistence type="inferred from homology"/>
<evidence type="ECO:0000256" key="3">
    <source>
        <dbReference type="RuleBase" id="RU362132"/>
    </source>
</evidence>
<dbReference type="Proteomes" id="UP000095606">
    <property type="component" value="Unassembled WGS sequence"/>
</dbReference>
<dbReference type="InterPro" id="IPR012001">
    <property type="entry name" value="Thiamin_PyroP_enz_TPP-bd_dom"/>
</dbReference>
<reference evidence="7 9" key="1">
    <citation type="submission" date="2015-09" db="EMBL/GenBank/DDBJ databases">
        <authorList>
            <consortium name="Pathogen Informatics"/>
        </authorList>
    </citation>
    <scope>NUCLEOTIDE SEQUENCE [LARGE SCALE GENOMIC DNA]</scope>
    <source>
        <strain evidence="7 9">2789STDY5834846</strain>
    </source>
</reference>
<dbReference type="SUPFAM" id="SSF52467">
    <property type="entry name" value="DHS-like NAD/FAD-binding domain"/>
    <property type="match status" value="1"/>
</dbReference>
<keyword evidence="7" id="KW-0560">Oxidoreductase</keyword>
<dbReference type="CDD" id="cd07039">
    <property type="entry name" value="TPP_PYR_POX"/>
    <property type="match status" value="1"/>
</dbReference>
<dbReference type="PANTHER" id="PTHR42981:SF2">
    <property type="entry name" value="PYRUVATE DEHYDROGENASE [UBIQUINONE]"/>
    <property type="match status" value="1"/>
</dbReference>
<dbReference type="Pfam" id="PF00205">
    <property type="entry name" value="TPP_enzyme_M"/>
    <property type="match status" value="1"/>
</dbReference>
<keyword evidence="7" id="KW-0670">Pyruvate</keyword>
<dbReference type="InterPro" id="IPR011766">
    <property type="entry name" value="TPP_enzyme_TPP-bd"/>
</dbReference>
<dbReference type="Pfam" id="PF02776">
    <property type="entry name" value="TPP_enzyme_N"/>
    <property type="match status" value="1"/>
</dbReference>
<dbReference type="EC" id="1.2.5.1" evidence="7"/>
<dbReference type="InterPro" id="IPR047211">
    <property type="entry name" value="POXB-like"/>
</dbReference>
<accession>A0A174SGD5</accession>
<dbReference type="RefSeq" id="WP_010539034.1">
    <property type="nucleotide sequence ID" value="NZ_CAJTBQ010000008.1"/>
</dbReference>
<sequence length="579" mass="63238">MAKKIAEQLIDTLVESGVERIYAVTGDSLNEVNEAVRKNHKIQWIHVRHEETGAYAAAAEAQLTGRIGCCAGSSGPGHVHLINGLYDAQRSGAPVIAIASTIPSGEFGTEYFQETNTIKLFNDCSYYNEVATTPGQFPRMLQSAIQTAITRKGVAVVGLPGDLAKASSVSADSSVKNYPAPPEVCPAEEDLAQLADLLNNHKRITLFCGIGCRGAHEEVIALSEKLNAPVVYTFKGKMEVQYENPYEVGMTGLLGMPSGYYSMHEAEVLLMLGTDFPYAAFLPDDIKIAQIDIKPERLGRRAKVDIGLCGDVKMSIQALLRMLNPKTDDTFLLKQLKRYEGVKKDLAAYTEDKGDINKTHPEYVMSEIDKLASDDAIFTVDTGMTCVWGARYLQATGKRHMLGSFNHGSMANALPQAIGAALAYSDRQVIALCGDGGLSMTLGDLETVIQYKLPIKIIVFNNRSLGMVKLEMEVDGLPDWQTNMLNPDFAQVAEAMGMTGFNVSDPEEVLTTLLNAFELDGPVLVNIMTDPNALAMPPKIEFGQMVGFAQSMYKLLINGRSQEVIDTINSNYKHIREVF</sequence>
<dbReference type="InterPro" id="IPR047210">
    <property type="entry name" value="TPP_PYR_POXB-like"/>
</dbReference>
<evidence type="ECO:0000256" key="2">
    <source>
        <dbReference type="ARBA" id="ARBA00023052"/>
    </source>
</evidence>
<dbReference type="SUPFAM" id="SSF52518">
    <property type="entry name" value="Thiamin diphosphate-binding fold (THDP-binding)"/>
    <property type="match status" value="2"/>
</dbReference>
<dbReference type="GO" id="GO:0030976">
    <property type="term" value="F:thiamine pyrophosphate binding"/>
    <property type="evidence" value="ECO:0007669"/>
    <property type="project" value="InterPro"/>
</dbReference>
<evidence type="ECO:0000259" key="5">
    <source>
        <dbReference type="Pfam" id="PF02775"/>
    </source>
</evidence>
<dbReference type="EMBL" id="CZAE01000021">
    <property type="protein sequence ID" value="CUP95676.1"/>
    <property type="molecule type" value="Genomic_DNA"/>
</dbReference>
<evidence type="ECO:0000259" key="4">
    <source>
        <dbReference type="Pfam" id="PF00205"/>
    </source>
</evidence>
<evidence type="ECO:0000313" key="7">
    <source>
        <dbReference type="EMBL" id="CUP95676.1"/>
    </source>
</evidence>
<comment type="similarity">
    <text evidence="1 3">Belongs to the TPP enzyme family.</text>
</comment>
<gene>
    <name evidence="7" type="primary">poxB</name>
    <name evidence="7" type="ORF">ERS852461_03831</name>
    <name evidence="8" type="ORF">NXW97_22155</name>
</gene>
<feature type="domain" description="Thiamine pyrophosphate enzyme central" evidence="4">
    <location>
        <begin position="191"/>
        <end position="319"/>
    </location>
</feature>
<organism evidence="7 9">
    <name type="scientific">Bacteroides faecis</name>
    <dbReference type="NCBI Taxonomy" id="674529"/>
    <lineage>
        <taxon>Bacteria</taxon>
        <taxon>Pseudomonadati</taxon>
        <taxon>Bacteroidota</taxon>
        <taxon>Bacteroidia</taxon>
        <taxon>Bacteroidales</taxon>
        <taxon>Bacteroidaceae</taxon>
        <taxon>Bacteroides</taxon>
    </lineage>
</organism>
<dbReference type="InterPro" id="IPR012000">
    <property type="entry name" value="Thiamin_PyroP_enz_cen_dom"/>
</dbReference>
<dbReference type="AlphaFoldDB" id="A0A174SGD5"/>
<feature type="domain" description="Thiamine pyrophosphate enzyme N-terminal TPP-binding" evidence="6">
    <location>
        <begin position="4"/>
        <end position="117"/>
    </location>
</feature>
<accession>A0A642N0F6</accession>
<dbReference type="InterPro" id="IPR029061">
    <property type="entry name" value="THDP-binding"/>
</dbReference>
<dbReference type="EMBL" id="JANUTS010000001">
    <property type="protein sequence ID" value="MCS2794663.1"/>
    <property type="molecule type" value="Genomic_DNA"/>
</dbReference>
<dbReference type="Pfam" id="PF02775">
    <property type="entry name" value="TPP_enzyme_C"/>
    <property type="match status" value="1"/>
</dbReference>